<dbReference type="AlphaFoldDB" id="A0AAD7CUR5"/>
<organism evidence="2 3">
    <name type="scientific">Mycena rosella</name>
    <name type="common">Pink bonnet</name>
    <name type="synonym">Agaricus rosellus</name>
    <dbReference type="NCBI Taxonomy" id="1033263"/>
    <lineage>
        <taxon>Eukaryota</taxon>
        <taxon>Fungi</taxon>
        <taxon>Dikarya</taxon>
        <taxon>Basidiomycota</taxon>
        <taxon>Agaricomycotina</taxon>
        <taxon>Agaricomycetes</taxon>
        <taxon>Agaricomycetidae</taxon>
        <taxon>Agaricales</taxon>
        <taxon>Marasmiineae</taxon>
        <taxon>Mycenaceae</taxon>
        <taxon>Mycena</taxon>
    </lineage>
</organism>
<dbReference type="Proteomes" id="UP001221757">
    <property type="component" value="Unassembled WGS sequence"/>
</dbReference>
<keyword evidence="3" id="KW-1185">Reference proteome</keyword>
<protein>
    <submittedName>
        <fullName evidence="2">Uncharacterized protein</fullName>
    </submittedName>
</protein>
<feature type="compositionally biased region" description="Basic and acidic residues" evidence="1">
    <location>
        <begin position="20"/>
        <end position="33"/>
    </location>
</feature>
<evidence type="ECO:0000313" key="3">
    <source>
        <dbReference type="Proteomes" id="UP001221757"/>
    </source>
</evidence>
<accession>A0AAD7CUR5</accession>
<sequence>MDDTTQQEPDFASEAFHNPAPHDHTEDLPHTGPDETPETENPSEALPDHSGSSHHQLRSGWFSHAHNLNISGGRFVKHIHHTAVPAGTPGKPPVCVSGPSSHAGTDFRVIPVGDLDLRREIRFNSATGVVDRRMHAARIYGSKSKMNVAIYEGDNTEEVCLNISLAEFMHWCYFPS</sequence>
<feature type="region of interest" description="Disordered" evidence="1">
    <location>
        <begin position="1"/>
        <end position="57"/>
    </location>
</feature>
<reference evidence="2" key="1">
    <citation type="submission" date="2023-03" db="EMBL/GenBank/DDBJ databases">
        <title>Massive genome expansion in bonnet fungi (Mycena s.s.) driven by repeated elements and novel gene families across ecological guilds.</title>
        <authorList>
            <consortium name="Lawrence Berkeley National Laboratory"/>
            <person name="Harder C.B."/>
            <person name="Miyauchi S."/>
            <person name="Viragh M."/>
            <person name="Kuo A."/>
            <person name="Thoen E."/>
            <person name="Andreopoulos B."/>
            <person name="Lu D."/>
            <person name="Skrede I."/>
            <person name="Drula E."/>
            <person name="Henrissat B."/>
            <person name="Morin E."/>
            <person name="Kohler A."/>
            <person name="Barry K."/>
            <person name="LaButti K."/>
            <person name="Morin E."/>
            <person name="Salamov A."/>
            <person name="Lipzen A."/>
            <person name="Mereny Z."/>
            <person name="Hegedus B."/>
            <person name="Baldrian P."/>
            <person name="Stursova M."/>
            <person name="Weitz H."/>
            <person name="Taylor A."/>
            <person name="Grigoriev I.V."/>
            <person name="Nagy L.G."/>
            <person name="Martin F."/>
            <person name="Kauserud H."/>
        </authorList>
    </citation>
    <scope>NUCLEOTIDE SEQUENCE</scope>
    <source>
        <strain evidence="2">CBHHK067</strain>
    </source>
</reference>
<evidence type="ECO:0000256" key="1">
    <source>
        <dbReference type="SAM" id="MobiDB-lite"/>
    </source>
</evidence>
<evidence type="ECO:0000313" key="2">
    <source>
        <dbReference type="EMBL" id="KAJ7664129.1"/>
    </source>
</evidence>
<gene>
    <name evidence="2" type="ORF">B0H17DRAFT_1092222</name>
</gene>
<proteinExistence type="predicted"/>
<name>A0AAD7CUR5_MYCRO</name>
<dbReference type="EMBL" id="JARKIE010000226">
    <property type="protein sequence ID" value="KAJ7664129.1"/>
    <property type="molecule type" value="Genomic_DNA"/>
</dbReference>
<comment type="caution">
    <text evidence="2">The sequence shown here is derived from an EMBL/GenBank/DDBJ whole genome shotgun (WGS) entry which is preliminary data.</text>
</comment>